<dbReference type="PRINTS" id="PR01042">
    <property type="entry name" value="TRNASYNTHASP"/>
</dbReference>
<dbReference type="GO" id="GO:0004816">
    <property type="term" value="F:asparagine-tRNA ligase activity"/>
    <property type="evidence" value="ECO:0007669"/>
    <property type="project" value="TreeGrafter"/>
</dbReference>
<sequence>MPVVTSVDAKVFSEKLQVTTEKVDQQPTLMDDDDNRPVNLQVVREAIKEKADRINELSRTDSNKEALVLALQDLKNTVGLASELEENEKQTSKITYKTEQEMHLTASYQLHLESYACALGNVYTFGPTFRAEKSQPSKHLAELWNVELEMAFADLEDVSNCAEDYIKFLCQSVLENCPEVIKFMAKRVDNTLWDCLKSVATSSFERITYTEALEHLEKATEKAVEGKTEWGLALTEEQESYLADQVYKKPVIIYNHPKEAKPFFVRLNDDGKTVAAFDVIIPRVGKLVRGSQKEERVDKLNRRMEELGLAKEQYEWYFDLRRHGTVKHSGLTLEFDHMVLLATAQRDIRDVVAFPRS</sequence>
<dbReference type="PANTHER" id="PTHR22594">
    <property type="entry name" value="ASPARTYL/LYSYL-TRNA SYNTHETASE"/>
    <property type="match status" value="1"/>
</dbReference>
<dbReference type="EMBL" id="JBBNAG010000004">
    <property type="protein sequence ID" value="KAK9141081.1"/>
    <property type="molecule type" value="Genomic_DNA"/>
</dbReference>
<organism evidence="7 8">
    <name type="scientific">Stephania cephalantha</name>
    <dbReference type="NCBI Taxonomy" id="152367"/>
    <lineage>
        <taxon>Eukaryota</taxon>
        <taxon>Viridiplantae</taxon>
        <taxon>Streptophyta</taxon>
        <taxon>Embryophyta</taxon>
        <taxon>Tracheophyta</taxon>
        <taxon>Spermatophyta</taxon>
        <taxon>Magnoliopsida</taxon>
        <taxon>Ranunculales</taxon>
        <taxon>Menispermaceae</taxon>
        <taxon>Menispermoideae</taxon>
        <taxon>Cissampelideae</taxon>
        <taxon>Stephania</taxon>
    </lineage>
</organism>
<dbReference type="PANTHER" id="PTHR22594:SF36">
    <property type="entry name" value="ASPARAGINE--TRNA LIGASE, CYTOPLASMIC 2"/>
    <property type="match status" value="1"/>
</dbReference>
<gene>
    <name evidence="7" type="ORF">Scep_010762</name>
</gene>
<accession>A0AAP0JVP1</accession>
<evidence type="ECO:0000256" key="1">
    <source>
        <dbReference type="ARBA" id="ARBA00022598"/>
    </source>
</evidence>
<evidence type="ECO:0000313" key="7">
    <source>
        <dbReference type="EMBL" id="KAK9141081.1"/>
    </source>
</evidence>
<dbReference type="GO" id="GO:0005524">
    <property type="term" value="F:ATP binding"/>
    <property type="evidence" value="ECO:0007669"/>
    <property type="project" value="UniProtKB-KW"/>
</dbReference>
<dbReference type="Pfam" id="PF00152">
    <property type="entry name" value="tRNA-synt_2"/>
    <property type="match status" value="1"/>
</dbReference>
<keyword evidence="5" id="KW-0030">Aminoacyl-tRNA synthetase</keyword>
<keyword evidence="1" id="KW-0436">Ligase</keyword>
<keyword evidence="3" id="KW-0067">ATP-binding</keyword>
<evidence type="ECO:0000256" key="2">
    <source>
        <dbReference type="ARBA" id="ARBA00022741"/>
    </source>
</evidence>
<evidence type="ECO:0000313" key="8">
    <source>
        <dbReference type="Proteomes" id="UP001419268"/>
    </source>
</evidence>
<dbReference type="GO" id="GO:0006421">
    <property type="term" value="P:asparaginyl-tRNA aminoacylation"/>
    <property type="evidence" value="ECO:0007669"/>
    <property type="project" value="TreeGrafter"/>
</dbReference>
<name>A0AAP0JVP1_9MAGN</name>
<feature type="domain" description="Aminoacyl-tRNA synthetase class II (D/K/N)" evidence="6">
    <location>
        <begin position="99"/>
        <end position="356"/>
    </location>
</feature>
<protein>
    <recommendedName>
        <fullName evidence="6">Aminoacyl-tRNA synthetase class II (D/K/N) domain-containing protein</fullName>
    </recommendedName>
</protein>
<comment type="caution">
    <text evidence="7">The sequence shown here is derived from an EMBL/GenBank/DDBJ whole genome shotgun (WGS) entry which is preliminary data.</text>
</comment>
<dbReference type="SUPFAM" id="SSF55681">
    <property type="entry name" value="Class II aaRS and biotin synthetases"/>
    <property type="match status" value="1"/>
</dbReference>
<keyword evidence="4" id="KW-0648">Protein biosynthesis</keyword>
<dbReference type="InterPro" id="IPR004364">
    <property type="entry name" value="Aa-tRNA-synt_II"/>
</dbReference>
<reference evidence="7 8" key="1">
    <citation type="submission" date="2024-01" db="EMBL/GenBank/DDBJ databases">
        <title>Genome assemblies of Stephania.</title>
        <authorList>
            <person name="Yang L."/>
        </authorList>
    </citation>
    <scope>NUCLEOTIDE SEQUENCE [LARGE SCALE GENOMIC DNA]</scope>
    <source>
        <strain evidence="7">JXDWG</strain>
        <tissue evidence="7">Leaf</tissue>
    </source>
</reference>
<dbReference type="Gene3D" id="3.30.930.10">
    <property type="entry name" value="Bira Bifunctional Protein, Domain 2"/>
    <property type="match status" value="1"/>
</dbReference>
<keyword evidence="2" id="KW-0547">Nucleotide-binding</keyword>
<dbReference type="GO" id="GO:0005739">
    <property type="term" value="C:mitochondrion"/>
    <property type="evidence" value="ECO:0007669"/>
    <property type="project" value="TreeGrafter"/>
</dbReference>
<dbReference type="InterPro" id="IPR045864">
    <property type="entry name" value="aa-tRNA-synth_II/BPL/LPL"/>
</dbReference>
<keyword evidence="8" id="KW-1185">Reference proteome</keyword>
<evidence type="ECO:0000256" key="4">
    <source>
        <dbReference type="ARBA" id="ARBA00022917"/>
    </source>
</evidence>
<evidence type="ECO:0000259" key="6">
    <source>
        <dbReference type="Pfam" id="PF00152"/>
    </source>
</evidence>
<evidence type="ECO:0000256" key="5">
    <source>
        <dbReference type="ARBA" id="ARBA00023146"/>
    </source>
</evidence>
<evidence type="ECO:0000256" key="3">
    <source>
        <dbReference type="ARBA" id="ARBA00022840"/>
    </source>
</evidence>
<dbReference type="AlphaFoldDB" id="A0AAP0JVP1"/>
<proteinExistence type="predicted"/>
<dbReference type="InterPro" id="IPR002312">
    <property type="entry name" value="Asp/Asn-tRNA-synth_IIb"/>
</dbReference>
<dbReference type="Proteomes" id="UP001419268">
    <property type="component" value="Unassembled WGS sequence"/>
</dbReference>